<dbReference type="GO" id="GO:0006080">
    <property type="term" value="P:substituted mannan metabolic process"/>
    <property type="evidence" value="ECO:0007669"/>
    <property type="project" value="UniProtKB-UniRule"/>
</dbReference>
<evidence type="ECO:0000256" key="2">
    <source>
        <dbReference type="ARBA" id="ARBA00022801"/>
    </source>
</evidence>
<feature type="active site" description="Proton donor" evidence="5 8">
    <location>
        <position position="185"/>
    </location>
</feature>
<gene>
    <name evidence="10" type="ORF">GJU39_17370</name>
</gene>
<keyword evidence="4" id="KW-0964">Secreted</keyword>
<keyword evidence="4" id="KW-0732">Signal</keyword>
<proteinExistence type="inferred from homology"/>
<dbReference type="AlphaFoldDB" id="A0A7K0G233"/>
<feature type="signal peptide" evidence="4">
    <location>
        <begin position="1"/>
        <end position="21"/>
    </location>
</feature>
<feature type="domain" description="GH26" evidence="9">
    <location>
        <begin position="30"/>
        <end position="363"/>
    </location>
</feature>
<dbReference type="EC" id="3.2.1.78" evidence="4"/>
<dbReference type="Gene3D" id="3.20.20.80">
    <property type="entry name" value="Glycosidases"/>
    <property type="match status" value="1"/>
</dbReference>
<evidence type="ECO:0000256" key="7">
    <source>
        <dbReference type="PIRSR" id="PIRSR018168-3"/>
    </source>
</evidence>
<dbReference type="Pfam" id="PF02156">
    <property type="entry name" value="Glyco_hydro_26"/>
    <property type="match status" value="1"/>
</dbReference>
<protein>
    <recommendedName>
        <fullName evidence="4">Mannan endo-1,4-beta-mannosidase</fullName>
        <ecNumber evidence="4">3.2.1.78</ecNumber>
    </recommendedName>
</protein>
<dbReference type="PANTHER" id="PTHR40079">
    <property type="entry name" value="MANNAN ENDO-1,4-BETA-MANNOSIDASE E-RELATED"/>
    <property type="match status" value="1"/>
</dbReference>
<feature type="binding site" evidence="6">
    <location>
        <position position="123"/>
    </location>
    <ligand>
        <name>substrate</name>
    </ligand>
</feature>
<dbReference type="InterPro" id="IPR000805">
    <property type="entry name" value="Glyco_hydro_26"/>
</dbReference>
<comment type="similarity">
    <text evidence="1 4 8">Belongs to the glycosyl hydrolase 26 family.</text>
</comment>
<dbReference type="RefSeq" id="WP_154282269.1">
    <property type="nucleotide sequence ID" value="NZ_JBHUJQ010000001.1"/>
</dbReference>
<keyword evidence="2 4" id="KW-0378">Hydrolase</keyword>
<evidence type="ECO:0000256" key="1">
    <source>
        <dbReference type="ARBA" id="ARBA00007754"/>
    </source>
</evidence>
<evidence type="ECO:0000256" key="5">
    <source>
        <dbReference type="PIRSR" id="PIRSR018168-1"/>
    </source>
</evidence>
<evidence type="ECO:0000256" key="8">
    <source>
        <dbReference type="PROSITE-ProRule" id="PRU01100"/>
    </source>
</evidence>
<dbReference type="PRINTS" id="PR00739">
    <property type="entry name" value="GLHYDRLASE26"/>
</dbReference>
<dbReference type="InterPro" id="IPR017853">
    <property type="entry name" value="GH"/>
</dbReference>
<evidence type="ECO:0000313" key="10">
    <source>
        <dbReference type="EMBL" id="MRX77855.1"/>
    </source>
</evidence>
<dbReference type="PROSITE" id="PS51764">
    <property type="entry name" value="GH26"/>
    <property type="match status" value="1"/>
</dbReference>
<evidence type="ECO:0000313" key="11">
    <source>
        <dbReference type="Proteomes" id="UP000487757"/>
    </source>
</evidence>
<accession>A0A7K0G233</accession>
<keyword evidence="11" id="KW-1185">Reference proteome</keyword>
<evidence type="ECO:0000259" key="9">
    <source>
        <dbReference type="PROSITE" id="PS51764"/>
    </source>
</evidence>
<dbReference type="Proteomes" id="UP000487757">
    <property type="component" value="Unassembled WGS sequence"/>
</dbReference>
<feature type="site" description="Plays an important role in maintaining the position of the catalytic nucleophile" evidence="7">
    <location>
        <position position="184"/>
    </location>
</feature>
<name>A0A7K0G233_9SPHI</name>
<evidence type="ECO:0000256" key="6">
    <source>
        <dbReference type="PIRSR" id="PIRSR018168-2"/>
    </source>
</evidence>
<dbReference type="InterPro" id="IPR022790">
    <property type="entry name" value="GH26_dom"/>
</dbReference>
<sequence>MIKKTIPFLIFLCAISIVSFAQLIDQKATTATRNLYKNLSSLYGKATLIGHQDDLAYGVGWKYQEGRSDIKDLTGEYPAVFGWDVAGLESNKKENIDGVPFAKMKEYIKKAYDMGAISTLSWHMNNPHNGKTAWDTSSVAVKSILPGGAKHLLYRSWLDQFAAFASTLKGSDGKAIPILFRPFHENGGAWFWWGTKSCTPEQYKALWRFTVSYLKDKKKLHHLIYVFNPCDFTTEAQYLLRYPGDHFVDVLSFDHYQYGAEKGEAFAKEIARNLAIQHQIAKRSNKISAIAEIGFVEIPVANWWTNILAKAIAENKPSYLLLWRNAGYREQEKDNHYYAPYPGQVSAADFLKFIRQDKILLQKGLKSIYK</sequence>
<reference evidence="10 11" key="1">
    <citation type="submission" date="2019-11" db="EMBL/GenBank/DDBJ databases">
        <title>Pedobacter petrophilus genome.</title>
        <authorList>
            <person name="Feldbauer M.J."/>
            <person name="Newman J.D."/>
        </authorList>
    </citation>
    <scope>NUCLEOTIDE SEQUENCE [LARGE SCALE GENOMIC DNA]</scope>
    <source>
        <strain evidence="10 11">LMG 29686</strain>
    </source>
</reference>
<dbReference type="PIRSF" id="PIRSF018168">
    <property type="entry name" value="Mannan-1_4-beta-mannosidase"/>
    <property type="match status" value="1"/>
</dbReference>
<organism evidence="10 11">
    <name type="scientific">Pedobacter petrophilus</name>
    <dbReference type="NCBI Taxonomy" id="1908241"/>
    <lineage>
        <taxon>Bacteria</taxon>
        <taxon>Pseudomonadati</taxon>
        <taxon>Bacteroidota</taxon>
        <taxon>Sphingobacteriia</taxon>
        <taxon>Sphingobacteriales</taxon>
        <taxon>Sphingobacteriaceae</taxon>
        <taxon>Pedobacter</taxon>
    </lineage>
</organism>
<evidence type="ECO:0000256" key="4">
    <source>
        <dbReference type="PIRNR" id="PIRNR018168"/>
    </source>
</evidence>
<dbReference type="GO" id="GO:0005576">
    <property type="term" value="C:extracellular region"/>
    <property type="evidence" value="ECO:0007669"/>
    <property type="project" value="UniProtKB-SubCell"/>
</dbReference>
<comment type="subcellular location">
    <subcellularLocation>
        <location evidence="4">Secreted</location>
    </subcellularLocation>
</comment>
<keyword evidence="3 4" id="KW-0326">Glycosidase</keyword>
<feature type="binding site" evidence="6">
    <location>
        <position position="190"/>
    </location>
    <ligand>
        <name>substrate</name>
    </ligand>
</feature>
<comment type="caution">
    <text evidence="10">The sequence shown here is derived from an EMBL/GenBank/DDBJ whole genome shotgun (WGS) entry which is preliminary data.</text>
</comment>
<dbReference type="SUPFAM" id="SSF51445">
    <property type="entry name" value="(Trans)glycosidases"/>
    <property type="match status" value="1"/>
</dbReference>
<comment type="catalytic activity">
    <reaction evidence="4">
        <text>Random hydrolysis of (1-&gt;4)-beta-D-mannosidic linkages in mannans, galactomannans and glucomannans.</text>
        <dbReference type="EC" id="3.2.1.78"/>
    </reaction>
</comment>
<feature type="chain" id="PRO_5029998810" description="Mannan endo-1,4-beta-mannosidase" evidence="4">
    <location>
        <begin position="22"/>
        <end position="370"/>
    </location>
</feature>
<dbReference type="EMBL" id="WKKH01000033">
    <property type="protein sequence ID" value="MRX77855.1"/>
    <property type="molecule type" value="Genomic_DNA"/>
</dbReference>
<dbReference type="InterPro" id="IPR016714">
    <property type="entry name" value="MANB/E"/>
</dbReference>
<dbReference type="GO" id="GO:0016985">
    <property type="term" value="F:mannan endo-1,4-beta-mannosidase activity"/>
    <property type="evidence" value="ECO:0007669"/>
    <property type="project" value="UniProtKB-UniRule"/>
</dbReference>
<evidence type="ECO:0000256" key="3">
    <source>
        <dbReference type="ARBA" id="ARBA00023295"/>
    </source>
</evidence>
<dbReference type="PANTHER" id="PTHR40079:SF4">
    <property type="entry name" value="GH26 DOMAIN-CONTAINING PROTEIN-RELATED"/>
    <property type="match status" value="1"/>
</dbReference>
<feature type="active site" description="Nucleophile" evidence="5 8">
    <location>
        <position position="292"/>
    </location>
</feature>
<feature type="binding site" evidence="6">
    <location>
        <position position="256"/>
    </location>
    <ligand>
        <name>substrate</name>
    </ligand>
</feature>
<dbReference type="OrthoDB" id="9803686at2"/>
<keyword evidence="4" id="KW-0119">Carbohydrate metabolism</keyword>